<sequence length="41" mass="4547">MSMISVRAAAKRLERSTTLLPILMSDHFTDISLGVQPLYAL</sequence>
<dbReference type="AlphaFoldDB" id="G2XRC5"/>
<reference evidence="2" key="1">
    <citation type="journal article" date="2011" name="PLoS Genet.">
        <title>Genomic analysis of the necrotrophic fungal pathogens Sclerotinia sclerotiorum and Botrytis cinerea.</title>
        <authorList>
            <person name="Amselem J."/>
            <person name="Cuomo C.A."/>
            <person name="van Kan J.A."/>
            <person name="Viaud M."/>
            <person name="Benito E.P."/>
            <person name="Couloux A."/>
            <person name="Coutinho P.M."/>
            <person name="de Vries R.P."/>
            <person name="Dyer P.S."/>
            <person name="Fillinger S."/>
            <person name="Fournier E."/>
            <person name="Gout L."/>
            <person name="Hahn M."/>
            <person name="Kohn L."/>
            <person name="Lapalu N."/>
            <person name="Plummer K.M."/>
            <person name="Pradier J.M."/>
            <person name="Quevillon E."/>
            <person name="Sharon A."/>
            <person name="Simon A."/>
            <person name="ten Have A."/>
            <person name="Tudzynski B."/>
            <person name="Tudzynski P."/>
            <person name="Wincker P."/>
            <person name="Andrew M."/>
            <person name="Anthouard V."/>
            <person name="Beever R.E."/>
            <person name="Beffa R."/>
            <person name="Benoit I."/>
            <person name="Bouzid O."/>
            <person name="Brault B."/>
            <person name="Chen Z."/>
            <person name="Choquer M."/>
            <person name="Collemare J."/>
            <person name="Cotton P."/>
            <person name="Danchin E.G."/>
            <person name="Da Silva C."/>
            <person name="Gautier A."/>
            <person name="Giraud C."/>
            <person name="Giraud T."/>
            <person name="Gonzalez C."/>
            <person name="Grossetete S."/>
            <person name="Guldener U."/>
            <person name="Henrissat B."/>
            <person name="Howlett B.J."/>
            <person name="Kodira C."/>
            <person name="Kretschmer M."/>
            <person name="Lappartient A."/>
            <person name="Leroch M."/>
            <person name="Levis C."/>
            <person name="Mauceli E."/>
            <person name="Neuveglise C."/>
            <person name="Oeser B."/>
            <person name="Pearson M."/>
            <person name="Poulain J."/>
            <person name="Poussereau N."/>
            <person name="Quesneville H."/>
            <person name="Rascle C."/>
            <person name="Schumacher J."/>
            <person name="Segurens B."/>
            <person name="Sexton A."/>
            <person name="Silva E."/>
            <person name="Sirven C."/>
            <person name="Soanes D.M."/>
            <person name="Talbot N.J."/>
            <person name="Templeton M."/>
            <person name="Yandava C."/>
            <person name="Yarden O."/>
            <person name="Zeng Q."/>
            <person name="Rollins J.A."/>
            <person name="Lebrun M.H."/>
            <person name="Dickman M."/>
        </authorList>
    </citation>
    <scope>NUCLEOTIDE SEQUENCE [LARGE SCALE GENOMIC DNA]</scope>
    <source>
        <strain evidence="2">T4</strain>
    </source>
</reference>
<accession>G2XRC5</accession>
<dbReference type="InParanoid" id="G2XRC5"/>
<dbReference type="EMBL" id="FQ790256">
    <property type="protein sequence ID" value="CCD43293.1"/>
    <property type="molecule type" value="Genomic_DNA"/>
</dbReference>
<proteinExistence type="predicted"/>
<dbReference type="Proteomes" id="UP000008177">
    <property type="component" value="Unplaced contigs"/>
</dbReference>
<protein>
    <submittedName>
        <fullName evidence="1">Uncharacterized protein</fullName>
    </submittedName>
</protein>
<evidence type="ECO:0000313" key="2">
    <source>
        <dbReference type="Proteomes" id="UP000008177"/>
    </source>
</evidence>
<dbReference type="HOGENOM" id="CLU_3279361_0_0_1"/>
<evidence type="ECO:0000313" key="1">
    <source>
        <dbReference type="EMBL" id="CCD43293.1"/>
    </source>
</evidence>
<organism evidence="1 2">
    <name type="scientific">Botryotinia fuckeliana (strain T4)</name>
    <name type="common">Noble rot fungus</name>
    <name type="synonym">Botrytis cinerea</name>
    <dbReference type="NCBI Taxonomy" id="999810"/>
    <lineage>
        <taxon>Eukaryota</taxon>
        <taxon>Fungi</taxon>
        <taxon>Dikarya</taxon>
        <taxon>Ascomycota</taxon>
        <taxon>Pezizomycotina</taxon>
        <taxon>Leotiomycetes</taxon>
        <taxon>Helotiales</taxon>
        <taxon>Sclerotiniaceae</taxon>
        <taxon>Botrytis</taxon>
    </lineage>
</organism>
<gene>
    <name evidence="1" type="ORF">BofuT4_uP067010.1</name>
</gene>
<name>G2XRC5_BOTF4</name>